<dbReference type="Gene3D" id="2.60.120.200">
    <property type="match status" value="1"/>
</dbReference>
<evidence type="ECO:0000313" key="1">
    <source>
        <dbReference type="EMBL" id="MBB0242833.1"/>
    </source>
</evidence>
<keyword evidence="2" id="KW-1185">Reference proteome</keyword>
<dbReference type="Proteomes" id="UP000538929">
    <property type="component" value="Unassembled WGS sequence"/>
</dbReference>
<dbReference type="InterPro" id="IPR013320">
    <property type="entry name" value="ConA-like_dom_sf"/>
</dbReference>
<sequence>MQWTGRHGIQIGAGAYSGEVMSYFPGVIDDVAVFEKRMWGGSHVKALFEEWVAAVPGRPAIAHYEFSETMGSEMVHSRAHVRSASLVGGVEAGVPGTSGSAVRLNGEDAYLRVAAAHINTHRSYTVSVWAKVDPGNHSEEKVVVAQQGIERPGFTLYYSGASKRWVFGTYESDRADASLVWVGQEPGAAIQGEWTPLVGVHDVVANTLSLYVNGKLVNSIPWDKSVSYVECGSLSGHGE</sequence>
<dbReference type="GO" id="GO:0006955">
    <property type="term" value="P:immune response"/>
    <property type="evidence" value="ECO:0007669"/>
    <property type="project" value="InterPro"/>
</dbReference>
<reference evidence="2" key="1">
    <citation type="submission" date="2019-10" db="EMBL/GenBank/DDBJ databases">
        <title>Streptomyces sp. nov., a novel actinobacterium isolated from alkaline environment.</title>
        <authorList>
            <person name="Golinska P."/>
        </authorList>
    </citation>
    <scope>NUCLEOTIDE SEQUENCE [LARGE SCALE GENOMIC DNA]</scope>
    <source>
        <strain evidence="2">DSM 42118</strain>
    </source>
</reference>
<dbReference type="PANTHER" id="PTHR46943">
    <property type="entry name" value="PENTRAXIN-RELATED PROTEIN PTX3"/>
    <property type="match status" value="1"/>
</dbReference>
<gene>
    <name evidence="1" type="ORF">FNQ90_01605</name>
</gene>
<accession>A0A7W3XZY4</accession>
<organism evidence="1 2">
    <name type="scientific">Streptomyces alkaliphilus</name>
    <dbReference type="NCBI Taxonomy" id="1472722"/>
    <lineage>
        <taxon>Bacteria</taxon>
        <taxon>Bacillati</taxon>
        <taxon>Actinomycetota</taxon>
        <taxon>Actinomycetes</taxon>
        <taxon>Kitasatosporales</taxon>
        <taxon>Streptomycetaceae</taxon>
        <taxon>Streptomyces</taxon>
    </lineage>
</organism>
<dbReference type="AlphaFoldDB" id="A0A7W3XZY4"/>
<evidence type="ECO:0000313" key="2">
    <source>
        <dbReference type="Proteomes" id="UP000538929"/>
    </source>
</evidence>
<evidence type="ECO:0008006" key="3">
    <source>
        <dbReference type="Google" id="ProtNLM"/>
    </source>
</evidence>
<comment type="caution">
    <text evidence="1">The sequence shown here is derived from an EMBL/GenBank/DDBJ whole genome shotgun (WGS) entry which is preliminary data.</text>
</comment>
<dbReference type="SUPFAM" id="SSF49899">
    <property type="entry name" value="Concanavalin A-like lectins/glucanases"/>
    <property type="match status" value="1"/>
</dbReference>
<dbReference type="PANTHER" id="PTHR46943:SF1">
    <property type="entry name" value="PENTRAXIN-RELATED PROTEIN PTX3"/>
    <property type="match status" value="1"/>
</dbReference>
<protein>
    <recommendedName>
        <fullName evidence="3">LamG domain-containing protein</fullName>
    </recommendedName>
</protein>
<name>A0A7W3XZY4_9ACTN</name>
<dbReference type="InterPro" id="IPR042837">
    <property type="entry name" value="PTX3"/>
</dbReference>
<proteinExistence type="predicted"/>
<dbReference type="Pfam" id="PF13385">
    <property type="entry name" value="Laminin_G_3"/>
    <property type="match status" value="1"/>
</dbReference>
<dbReference type="EMBL" id="VKHT01000021">
    <property type="protein sequence ID" value="MBB0242833.1"/>
    <property type="molecule type" value="Genomic_DNA"/>
</dbReference>